<keyword evidence="1" id="KW-0479">Metal-binding</keyword>
<evidence type="ECO:0000256" key="4">
    <source>
        <dbReference type="PROSITE-ProRule" id="PRU00134"/>
    </source>
</evidence>
<protein>
    <recommendedName>
        <fullName evidence="5">MYND-type domain-containing protein</fullName>
    </recommendedName>
</protein>
<sequence length="348" mass="39106">MDPPVLCTICGSPNARRCAVCLSAAYCSLECQQTDWRTHRLLCRKFAACAQHNFAARPSPNHYLAILFPMTEKRPSLVWVDSKKDEYEVRDYFHPVLNHLLHIPGNDYIIGRGLRQVGANVLHVPPRNIITNQAIHGTIPTLIGDTWGEFIWKGPVVAVMGAGSDFEPRHSTDITLTAYRDAIDYLGYYVDTVGSMIDEPGRHHHLSKRVLADRTSKAIGVRINCRRDQANRHEPQMVEVVVPKTHPLFNLEGDDPCDIPSLFGLELVAKAYGGNPRSEDNGPPSDDLKNPLAELLLTTTSVKNGEWVRLPSYRRHLCLGSILFVRRSKRDLQLKDVDALCNLIEEFA</sequence>
<accession>A0A428RHB9</accession>
<dbReference type="GO" id="GO:0008270">
    <property type="term" value="F:zinc ion binding"/>
    <property type="evidence" value="ECO:0007669"/>
    <property type="project" value="UniProtKB-KW"/>
</dbReference>
<keyword evidence="7" id="KW-1185">Reference proteome</keyword>
<dbReference type="STRING" id="1325735.A0A428RHB9"/>
<evidence type="ECO:0000313" key="6">
    <source>
        <dbReference type="EMBL" id="RSL76916.1"/>
    </source>
</evidence>
<comment type="caution">
    <text evidence="6">The sequence shown here is derived from an EMBL/GenBank/DDBJ whole genome shotgun (WGS) entry which is preliminary data.</text>
</comment>
<dbReference type="InterPro" id="IPR002893">
    <property type="entry name" value="Znf_MYND"/>
</dbReference>
<evidence type="ECO:0000256" key="1">
    <source>
        <dbReference type="ARBA" id="ARBA00022723"/>
    </source>
</evidence>
<reference evidence="6 7" key="1">
    <citation type="submission" date="2017-06" db="EMBL/GenBank/DDBJ databases">
        <title>Comparative genomic analysis of Ambrosia Fusariam Clade fungi.</title>
        <authorList>
            <person name="Stajich J.E."/>
            <person name="Carrillo J."/>
            <person name="Kijimoto T."/>
            <person name="Eskalen A."/>
            <person name="O'Donnell K."/>
            <person name="Kasson M."/>
        </authorList>
    </citation>
    <scope>NUCLEOTIDE SEQUENCE [LARGE SCALE GENOMIC DNA]</scope>
    <source>
        <strain evidence="6 7">NRRL62579</strain>
    </source>
</reference>
<dbReference type="Proteomes" id="UP000287144">
    <property type="component" value="Unassembled WGS sequence"/>
</dbReference>
<name>A0A428RHB9_9HYPO</name>
<dbReference type="SUPFAM" id="SSF144232">
    <property type="entry name" value="HIT/MYND zinc finger-like"/>
    <property type="match status" value="1"/>
</dbReference>
<dbReference type="EMBL" id="NKCK01000865">
    <property type="protein sequence ID" value="RSL76916.1"/>
    <property type="molecule type" value="Genomic_DNA"/>
</dbReference>
<feature type="domain" description="MYND-type" evidence="5">
    <location>
        <begin position="7"/>
        <end position="43"/>
    </location>
</feature>
<evidence type="ECO:0000259" key="5">
    <source>
        <dbReference type="PROSITE" id="PS50865"/>
    </source>
</evidence>
<dbReference type="AlphaFoldDB" id="A0A428RHB9"/>
<dbReference type="Pfam" id="PF01753">
    <property type="entry name" value="zf-MYND"/>
    <property type="match status" value="1"/>
</dbReference>
<proteinExistence type="predicted"/>
<keyword evidence="3" id="KW-0862">Zinc</keyword>
<evidence type="ECO:0000313" key="7">
    <source>
        <dbReference type="Proteomes" id="UP000287144"/>
    </source>
</evidence>
<feature type="non-terminal residue" evidence="6">
    <location>
        <position position="348"/>
    </location>
</feature>
<keyword evidence="2 4" id="KW-0863">Zinc-finger</keyword>
<evidence type="ECO:0000256" key="2">
    <source>
        <dbReference type="ARBA" id="ARBA00022771"/>
    </source>
</evidence>
<dbReference type="Gene3D" id="6.10.140.2220">
    <property type="match status" value="1"/>
</dbReference>
<organism evidence="6 7">
    <name type="scientific">Fusarium oligoseptatum</name>
    <dbReference type="NCBI Taxonomy" id="2604345"/>
    <lineage>
        <taxon>Eukaryota</taxon>
        <taxon>Fungi</taxon>
        <taxon>Dikarya</taxon>
        <taxon>Ascomycota</taxon>
        <taxon>Pezizomycotina</taxon>
        <taxon>Sordariomycetes</taxon>
        <taxon>Hypocreomycetidae</taxon>
        <taxon>Hypocreales</taxon>
        <taxon>Nectriaceae</taxon>
        <taxon>Fusarium</taxon>
        <taxon>Fusarium solani species complex</taxon>
    </lineage>
</organism>
<evidence type="ECO:0000256" key="3">
    <source>
        <dbReference type="ARBA" id="ARBA00022833"/>
    </source>
</evidence>
<dbReference type="PROSITE" id="PS01360">
    <property type="entry name" value="ZF_MYND_1"/>
    <property type="match status" value="1"/>
</dbReference>
<dbReference type="PROSITE" id="PS50865">
    <property type="entry name" value="ZF_MYND_2"/>
    <property type="match status" value="1"/>
</dbReference>
<gene>
    <name evidence="6" type="ORF">CEP52_017758</name>
</gene>